<protein>
    <recommendedName>
        <fullName evidence="3">Secreted protein</fullName>
    </recommendedName>
</protein>
<dbReference type="AlphaFoldDB" id="A0AAV2QY59"/>
<keyword evidence="2" id="KW-1185">Reference proteome</keyword>
<evidence type="ECO:0000313" key="1">
    <source>
        <dbReference type="EMBL" id="CAL4103968.1"/>
    </source>
</evidence>
<gene>
    <name evidence="1" type="ORF">MNOR_LOCUS17686</name>
</gene>
<dbReference type="Proteomes" id="UP001497623">
    <property type="component" value="Unassembled WGS sequence"/>
</dbReference>
<accession>A0AAV2QY59</accession>
<organism evidence="1 2">
    <name type="scientific">Meganyctiphanes norvegica</name>
    <name type="common">Northern krill</name>
    <name type="synonym">Thysanopoda norvegica</name>
    <dbReference type="NCBI Taxonomy" id="48144"/>
    <lineage>
        <taxon>Eukaryota</taxon>
        <taxon>Metazoa</taxon>
        <taxon>Ecdysozoa</taxon>
        <taxon>Arthropoda</taxon>
        <taxon>Crustacea</taxon>
        <taxon>Multicrustacea</taxon>
        <taxon>Malacostraca</taxon>
        <taxon>Eumalacostraca</taxon>
        <taxon>Eucarida</taxon>
        <taxon>Euphausiacea</taxon>
        <taxon>Euphausiidae</taxon>
        <taxon>Meganyctiphanes</taxon>
    </lineage>
</organism>
<comment type="caution">
    <text evidence="1">The sequence shown here is derived from an EMBL/GenBank/DDBJ whole genome shotgun (WGS) entry which is preliminary data.</text>
</comment>
<evidence type="ECO:0008006" key="3">
    <source>
        <dbReference type="Google" id="ProtNLM"/>
    </source>
</evidence>
<dbReference type="EMBL" id="CAXKWB010012266">
    <property type="protein sequence ID" value="CAL4103968.1"/>
    <property type="molecule type" value="Genomic_DNA"/>
</dbReference>
<sequence length="128" mass="13844">MFLKSLSSSATMGPMFIFGILIIISFAGPVECGPFKAFFTLLRRSLAKMRNTACGPGTGRRCEYIVAGAGVGAATAEGVRHHSQSGPDTHPEQRTGFWFTLYNNLGLGWPNVYTVLRSPPSNQTDSNE</sequence>
<name>A0AAV2QY59_MEGNR</name>
<reference evidence="1 2" key="1">
    <citation type="submission" date="2024-05" db="EMBL/GenBank/DDBJ databases">
        <authorList>
            <person name="Wallberg A."/>
        </authorList>
    </citation>
    <scope>NUCLEOTIDE SEQUENCE [LARGE SCALE GENOMIC DNA]</scope>
</reference>
<evidence type="ECO:0000313" key="2">
    <source>
        <dbReference type="Proteomes" id="UP001497623"/>
    </source>
</evidence>
<proteinExistence type="predicted"/>